<evidence type="ECO:0000256" key="4">
    <source>
        <dbReference type="PROSITE-ProRule" id="PRU00335"/>
    </source>
</evidence>
<dbReference type="EMBL" id="JACYXZ010000001">
    <property type="protein sequence ID" value="MBD8868461.1"/>
    <property type="molecule type" value="Genomic_DNA"/>
</dbReference>
<dbReference type="Proteomes" id="UP000616839">
    <property type="component" value="Unassembled WGS sequence"/>
</dbReference>
<organism evidence="6 7">
    <name type="scientific">Nocardioides donggukensis</name>
    <dbReference type="NCBI Taxonomy" id="2774019"/>
    <lineage>
        <taxon>Bacteria</taxon>
        <taxon>Bacillati</taxon>
        <taxon>Actinomycetota</taxon>
        <taxon>Actinomycetes</taxon>
        <taxon>Propionibacteriales</taxon>
        <taxon>Nocardioidaceae</taxon>
        <taxon>Nocardioides</taxon>
    </lineage>
</organism>
<accession>A0A927K2I2</accession>
<keyword evidence="3" id="KW-0804">Transcription</keyword>
<dbReference type="AlphaFoldDB" id="A0A927K2I2"/>
<dbReference type="PROSITE" id="PS50977">
    <property type="entry name" value="HTH_TETR_2"/>
    <property type="match status" value="1"/>
</dbReference>
<protein>
    <submittedName>
        <fullName evidence="6">TetR/AcrR family transcriptional regulator</fullName>
    </submittedName>
</protein>
<evidence type="ECO:0000256" key="3">
    <source>
        <dbReference type="ARBA" id="ARBA00023163"/>
    </source>
</evidence>
<gene>
    <name evidence="6" type="ORF">IE331_02390</name>
</gene>
<sequence>MPTGPTPRQQARADNIVRIKELALAQLAESGAAALSLRAVARELNLVSSAIYRYYASRDDLLTDLIVDAYADLAEVLEAAGAPDRRGARRRWIDTCLALRAWATAEPHRFTLIYGSTIPGYAAPEATIAPAGRVVRALCLPAAAGPSAGPSAARRGPGGELGGQLGAAAEALGLEVDRTRMLDLTAAFARLVGLLTLELNGQFTGGFEPADALYGVLVEREADVLGL</sequence>
<evidence type="ECO:0000256" key="2">
    <source>
        <dbReference type="ARBA" id="ARBA00023125"/>
    </source>
</evidence>
<feature type="domain" description="HTH tetR-type" evidence="5">
    <location>
        <begin position="13"/>
        <end position="73"/>
    </location>
</feature>
<dbReference type="RefSeq" id="WP_192140116.1">
    <property type="nucleotide sequence ID" value="NZ_JACYXZ010000001.1"/>
</dbReference>
<dbReference type="GO" id="GO:0003677">
    <property type="term" value="F:DNA binding"/>
    <property type="evidence" value="ECO:0007669"/>
    <property type="project" value="UniProtKB-UniRule"/>
</dbReference>
<evidence type="ECO:0000313" key="7">
    <source>
        <dbReference type="Proteomes" id="UP000616839"/>
    </source>
</evidence>
<dbReference type="InterPro" id="IPR009057">
    <property type="entry name" value="Homeodomain-like_sf"/>
</dbReference>
<keyword evidence="7" id="KW-1185">Reference proteome</keyword>
<evidence type="ECO:0000256" key="1">
    <source>
        <dbReference type="ARBA" id="ARBA00023015"/>
    </source>
</evidence>
<dbReference type="InterPro" id="IPR001647">
    <property type="entry name" value="HTH_TetR"/>
</dbReference>
<dbReference type="Gene3D" id="1.10.357.10">
    <property type="entry name" value="Tetracycline Repressor, domain 2"/>
    <property type="match status" value="1"/>
</dbReference>
<dbReference type="SUPFAM" id="SSF48498">
    <property type="entry name" value="Tetracyclin repressor-like, C-terminal domain"/>
    <property type="match status" value="1"/>
</dbReference>
<evidence type="ECO:0000313" key="6">
    <source>
        <dbReference type="EMBL" id="MBD8868461.1"/>
    </source>
</evidence>
<dbReference type="Pfam" id="PF00440">
    <property type="entry name" value="TetR_N"/>
    <property type="match status" value="1"/>
</dbReference>
<proteinExistence type="predicted"/>
<evidence type="ECO:0000259" key="5">
    <source>
        <dbReference type="PROSITE" id="PS50977"/>
    </source>
</evidence>
<name>A0A927K2I2_9ACTN</name>
<dbReference type="InterPro" id="IPR036271">
    <property type="entry name" value="Tet_transcr_reg_TetR-rel_C_sf"/>
</dbReference>
<reference evidence="6" key="1">
    <citation type="submission" date="2020-09" db="EMBL/GenBank/DDBJ databases">
        <title>Nocardioides sp. strain MJB4 16S ribosomal RNA gene Genome sequencing and assembly.</title>
        <authorList>
            <person name="Kim I."/>
        </authorList>
    </citation>
    <scope>NUCLEOTIDE SEQUENCE</scope>
    <source>
        <strain evidence="6">MJB4</strain>
    </source>
</reference>
<dbReference type="SUPFAM" id="SSF46689">
    <property type="entry name" value="Homeodomain-like"/>
    <property type="match status" value="1"/>
</dbReference>
<keyword evidence="2 4" id="KW-0238">DNA-binding</keyword>
<keyword evidence="1" id="KW-0805">Transcription regulation</keyword>
<dbReference type="Pfam" id="PF13305">
    <property type="entry name" value="TetR_C_33"/>
    <property type="match status" value="1"/>
</dbReference>
<comment type="caution">
    <text evidence="6">The sequence shown here is derived from an EMBL/GenBank/DDBJ whole genome shotgun (WGS) entry which is preliminary data.</text>
</comment>
<dbReference type="InterPro" id="IPR025996">
    <property type="entry name" value="MT1864/Rv1816-like_C"/>
</dbReference>
<feature type="DNA-binding region" description="H-T-H motif" evidence="4">
    <location>
        <begin position="36"/>
        <end position="55"/>
    </location>
</feature>